<evidence type="ECO:0000313" key="1">
    <source>
        <dbReference type="EMBL" id="KAG6638236.1"/>
    </source>
</evidence>
<reference evidence="1" key="1">
    <citation type="submission" date="2020-12" db="EMBL/GenBank/DDBJ databases">
        <title>WGS assembly of Carya illinoinensis cv. Pawnee.</title>
        <authorList>
            <person name="Platts A."/>
            <person name="Shu S."/>
            <person name="Wright S."/>
            <person name="Barry K."/>
            <person name="Edger P."/>
            <person name="Pires J.C."/>
            <person name="Schmutz J."/>
        </authorList>
    </citation>
    <scope>NUCLEOTIDE SEQUENCE</scope>
    <source>
        <tissue evidence="1">Leaf</tissue>
    </source>
</reference>
<dbReference type="Proteomes" id="UP000811609">
    <property type="component" value="Chromosome 10"/>
</dbReference>
<sequence>MHESCNTNTHITTAKYPKSNLTHRQPSISLSLTPTFSPFAIVGLFWVSQPRASPSLLIAYREEDHENGEGLNESNRATPAKGHKLKKSRVWKYLSPYSSSDFFPSKHHSRSPFPSFPFRFPKVRGKYLSRRLFGCFAASSSPDRFSKEDISRQQKRKKSPPFLALGDDFICSMVLQAISRYSPLFVSLCLVLLVPVKNLFVDNFRESGFYGKLRFCLLRFSLWLTGNLSCIVDYSHEKETYFYIPRSTGALRVILLVQRNNRWWLGWRGRNH</sequence>
<name>A0A8T1P1D8_CARIL</name>
<dbReference type="AlphaFoldDB" id="A0A8T1P1D8"/>
<keyword evidence="2" id="KW-1185">Reference proteome</keyword>
<protein>
    <submittedName>
        <fullName evidence="1">Uncharacterized protein</fullName>
    </submittedName>
</protein>
<dbReference type="EMBL" id="CM031818">
    <property type="protein sequence ID" value="KAG6638236.1"/>
    <property type="molecule type" value="Genomic_DNA"/>
</dbReference>
<accession>A0A8T1P1D8</accession>
<evidence type="ECO:0000313" key="2">
    <source>
        <dbReference type="Proteomes" id="UP000811609"/>
    </source>
</evidence>
<comment type="caution">
    <text evidence="1">The sequence shown here is derived from an EMBL/GenBank/DDBJ whole genome shotgun (WGS) entry which is preliminary data.</text>
</comment>
<organism evidence="1 2">
    <name type="scientific">Carya illinoinensis</name>
    <name type="common">Pecan</name>
    <dbReference type="NCBI Taxonomy" id="32201"/>
    <lineage>
        <taxon>Eukaryota</taxon>
        <taxon>Viridiplantae</taxon>
        <taxon>Streptophyta</taxon>
        <taxon>Embryophyta</taxon>
        <taxon>Tracheophyta</taxon>
        <taxon>Spermatophyta</taxon>
        <taxon>Magnoliopsida</taxon>
        <taxon>eudicotyledons</taxon>
        <taxon>Gunneridae</taxon>
        <taxon>Pentapetalae</taxon>
        <taxon>rosids</taxon>
        <taxon>fabids</taxon>
        <taxon>Fagales</taxon>
        <taxon>Juglandaceae</taxon>
        <taxon>Carya</taxon>
    </lineage>
</organism>
<proteinExistence type="predicted"/>
<gene>
    <name evidence="1" type="ORF">CIPAW_10G021700</name>
</gene>